<dbReference type="Proteomes" id="UP000013085">
    <property type="component" value="Unassembled WGS sequence"/>
</dbReference>
<keyword evidence="5 6" id="KW-0472">Membrane</keyword>
<gene>
    <name evidence="8" type="ORF">HMPREF1090_02523</name>
</gene>
<dbReference type="EMBL" id="AGYR01000029">
    <property type="protein sequence ID" value="ENZ13628.1"/>
    <property type="molecule type" value="Genomic_DNA"/>
</dbReference>
<dbReference type="AlphaFoldDB" id="A0A0E2HA31"/>
<comment type="caution">
    <text evidence="8">The sequence shown here is derived from an EMBL/GenBank/DDBJ whole genome shotgun (WGS) entry which is preliminary data.</text>
</comment>
<dbReference type="InterPro" id="IPR003740">
    <property type="entry name" value="YitT"/>
</dbReference>
<dbReference type="GO" id="GO:0005886">
    <property type="term" value="C:plasma membrane"/>
    <property type="evidence" value="ECO:0007669"/>
    <property type="project" value="UniProtKB-SubCell"/>
</dbReference>
<evidence type="ECO:0000256" key="3">
    <source>
        <dbReference type="ARBA" id="ARBA00022692"/>
    </source>
</evidence>
<dbReference type="CDD" id="cd16380">
    <property type="entry name" value="YitT_C"/>
    <property type="match status" value="1"/>
</dbReference>
<evidence type="ECO:0000313" key="9">
    <source>
        <dbReference type="Proteomes" id="UP000013085"/>
    </source>
</evidence>
<keyword evidence="3 6" id="KW-0812">Transmembrane</keyword>
<dbReference type="InterPro" id="IPR019264">
    <property type="entry name" value="DUF2179"/>
</dbReference>
<evidence type="ECO:0000256" key="2">
    <source>
        <dbReference type="ARBA" id="ARBA00022475"/>
    </source>
</evidence>
<dbReference type="PIRSF" id="PIRSF006483">
    <property type="entry name" value="Membrane_protein_YitT"/>
    <property type="match status" value="1"/>
</dbReference>
<dbReference type="Pfam" id="PF02588">
    <property type="entry name" value="YitT_membrane"/>
    <property type="match status" value="1"/>
</dbReference>
<evidence type="ECO:0000259" key="7">
    <source>
        <dbReference type="Pfam" id="PF10035"/>
    </source>
</evidence>
<sequence>MSKLSGRNTLLSMAGATAGVFLFAFSFCVFLRPLGLYSGGFTGIAQIIHLVFQDILKIPLPGGIDWTGIIFWMLNIPLFLLSYVLISHSFFYKTIVCVCLQSLFIAFIPSPEIPVFTDPLASVLVGGAISGFGVGLTLTCGGSGGGVDIVGIYCTKRFPRFSVGRISILINVLIYLFCAFRYNLATAAYSALFAIIAGVATDKIHYQNIKACVTIISRHPDIQNIILNNLHRGVTIWNASGGYTGQSTYVYMTVISKNEIEPLRQLVLTADHNAFIAIQNNIDVTGHFEKRF</sequence>
<dbReference type="HOGENOM" id="CLU_063199_1_0_9"/>
<feature type="transmembrane region" description="Helical" evidence="6">
    <location>
        <begin position="66"/>
        <end position="85"/>
    </location>
</feature>
<dbReference type="PATRIC" id="fig|999408.3.peg.2727"/>
<evidence type="ECO:0000256" key="5">
    <source>
        <dbReference type="ARBA" id="ARBA00023136"/>
    </source>
</evidence>
<organism evidence="8 9">
    <name type="scientific">[Clostridium] clostridioforme 90A8</name>
    <dbReference type="NCBI Taxonomy" id="999408"/>
    <lineage>
        <taxon>Bacteria</taxon>
        <taxon>Bacillati</taxon>
        <taxon>Bacillota</taxon>
        <taxon>Clostridia</taxon>
        <taxon>Lachnospirales</taxon>
        <taxon>Lachnospiraceae</taxon>
        <taxon>Enterocloster</taxon>
    </lineage>
</organism>
<dbReference type="InterPro" id="IPR015867">
    <property type="entry name" value="N-reg_PII/ATP_PRibTrfase_C"/>
</dbReference>
<proteinExistence type="predicted"/>
<feature type="transmembrane region" description="Helical" evidence="6">
    <location>
        <begin position="12"/>
        <end position="32"/>
    </location>
</feature>
<protein>
    <recommendedName>
        <fullName evidence="7">DUF2179 domain-containing protein</fullName>
    </recommendedName>
</protein>
<comment type="subcellular location">
    <subcellularLocation>
        <location evidence="1">Cell membrane</location>
        <topology evidence="1">Multi-pass membrane protein</topology>
    </subcellularLocation>
</comment>
<name>A0A0E2HA31_9FIRM</name>
<feature type="transmembrane region" description="Helical" evidence="6">
    <location>
        <begin position="90"/>
        <end position="108"/>
    </location>
</feature>
<dbReference type="PANTHER" id="PTHR33545:SF5">
    <property type="entry name" value="UPF0750 MEMBRANE PROTEIN YITT"/>
    <property type="match status" value="1"/>
</dbReference>
<accession>A0A0E2HA31</accession>
<evidence type="ECO:0000256" key="6">
    <source>
        <dbReference type="SAM" id="Phobius"/>
    </source>
</evidence>
<dbReference type="Gene3D" id="3.30.70.120">
    <property type="match status" value="1"/>
</dbReference>
<keyword evidence="4 6" id="KW-1133">Transmembrane helix</keyword>
<dbReference type="GeneID" id="57963230"/>
<dbReference type="InterPro" id="IPR051461">
    <property type="entry name" value="UPF0750_membrane"/>
</dbReference>
<feature type="domain" description="DUF2179" evidence="7">
    <location>
        <begin position="232"/>
        <end position="286"/>
    </location>
</feature>
<evidence type="ECO:0000256" key="1">
    <source>
        <dbReference type="ARBA" id="ARBA00004651"/>
    </source>
</evidence>
<keyword evidence="2" id="KW-1003">Cell membrane</keyword>
<dbReference type="RefSeq" id="WP_002568413.1">
    <property type="nucleotide sequence ID" value="NZ_KB851021.1"/>
</dbReference>
<dbReference type="Pfam" id="PF10035">
    <property type="entry name" value="DUF2179"/>
    <property type="match status" value="1"/>
</dbReference>
<dbReference type="PANTHER" id="PTHR33545">
    <property type="entry name" value="UPF0750 MEMBRANE PROTEIN YITT-RELATED"/>
    <property type="match status" value="1"/>
</dbReference>
<evidence type="ECO:0000256" key="4">
    <source>
        <dbReference type="ARBA" id="ARBA00022989"/>
    </source>
</evidence>
<feature type="transmembrane region" description="Helical" evidence="6">
    <location>
        <begin position="162"/>
        <end position="182"/>
    </location>
</feature>
<evidence type="ECO:0000313" key="8">
    <source>
        <dbReference type="EMBL" id="ENZ13628.1"/>
    </source>
</evidence>
<reference evidence="8 9" key="1">
    <citation type="submission" date="2013-01" db="EMBL/GenBank/DDBJ databases">
        <title>The Genome Sequence of Clostridium clostridioforme 90A8.</title>
        <authorList>
            <consortium name="The Broad Institute Genome Sequencing Platform"/>
            <person name="Earl A."/>
            <person name="Ward D."/>
            <person name="Feldgarden M."/>
            <person name="Gevers D."/>
            <person name="Courvalin P."/>
            <person name="Lambert T."/>
            <person name="Walker B."/>
            <person name="Young S.K."/>
            <person name="Zeng Q."/>
            <person name="Gargeya S."/>
            <person name="Fitzgerald M."/>
            <person name="Haas B."/>
            <person name="Abouelleil A."/>
            <person name="Alvarado L."/>
            <person name="Arachchi H.M."/>
            <person name="Berlin A.M."/>
            <person name="Chapman S.B."/>
            <person name="Dewar J."/>
            <person name="Goldberg J."/>
            <person name="Griggs A."/>
            <person name="Gujja S."/>
            <person name="Hansen M."/>
            <person name="Howarth C."/>
            <person name="Imamovic A."/>
            <person name="Larimer J."/>
            <person name="McCowan C."/>
            <person name="Murphy C."/>
            <person name="Neiman D."/>
            <person name="Pearson M."/>
            <person name="Priest M."/>
            <person name="Roberts A."/>
            <person name="Saif S."/>
            <person name="Shea T."/>
            <person name="Sisk P."/>
            <person name="Sykes S."/>
            <person name="Wortman J."/>
            <person name="Nusbaum C."/>
            <person name="Birren B."/>
        </authorList>
    </citation>
    <scope>NUCLEOTIDE SEQUENCE [LARGE SCALE GENOMIC DNA]</scope>
    <source>
        <strain evidence="8 9">90A8</strain>
    </source>
</reference>
<feature type="transmembrane region" description="Helical" evidence="6">
    <location>
        <begin position="188"/>
        <end position="206"/>
    </location>
</feature>